<dbReference type="KEGG" id="amt:Amet_2835"/>
<reference evidence="3" key="1">
    <citation type="journal article" date="2016" name="Genome Announc.">
        <title>Complete genome sequence of Alkaliphilus metalliredigens strain QYMF, an alkaliphilic and metal-reducing bacterium isolated from borax-contaminated leachate ponds.</title>
        <authorList>
            <person name="Hwang C."/>
            <person name="Copeland A."/>
            <person name="Lucas S."/>
            <person name="Lapidus A."/>
            <person name="Barry K."/>
            <person name="Detter J.C."/>
            <person name="Glavina Del Rio T."/>
            <person name="Hammon N."/>
            <person name="Israni S."/>
            <person name="Dalin E."/>
            <person name="Tice H."/>
            <person name="Pitluck S."/>
            <person name="Chertkov O."/>
            <person name="Brettin T."/>
            <person name="Bruce D."/>
            <person name="Han C."/>
            <person name="Schmutz J."/>
            <person name="Larimer F."/>
            <person name="Land M.L."/>
            <person name="Hauser L."/>
            <person name="Kyrpides N."/>
            <person name="Mikhailova N."/>
            <person name="Ye Q."/>
            <person name="Zhou J."/>
            <person name="Richardson P."/>
            <person name="Fields M.W."/>
        </authorList>
    </citation>
    <scope>NUCLEOTIDE SEQUENCE [LARGE SCALE GENOMIC DNA]</scope>
    <source>
        <strain evidence="3">QYMF</strain>
    </source>
</reference>
<protein>
    <recommendedName>
        <fullName evidence="1">SHOCT domain-containing protein</fullName>
    </recommendedName>
</protein>
<dbReference type="eggNOG" id="ENOG5032T95">
    <property type="taxonomic scope" value="Bacteria"/>
</dbReference>
<name>A6TS17_ALKMQ</name>
<gene>
    <name evidence="2" type="ordered locus">Amet_2835</name>
</gene>
<accession>A6TS17</accession>
<evidence type="ECO:0000313" key="3">
    <source>
        <dbReference type="Proteomes" id="UP000001572"/>
    </source>
</evidence>
<dbReference type="HOGENOM" id="CLU_1101088_0_0_9"/>
<dbReference type="RefSeq" id="WP_012063956.1">
    <property type="nucleotide sequence ID" value="NC_009633.1"/>
</dbReference>
<dbReference type="STRING" id="293826.Amet_2835"/>
<feature type="domain" description="SHOCT" evidence="1">
    <location>
        <begin position="222"/>
        <end position="249"/>
    </location>
</feature>
<dbReference type="OrthoDB" id="2086226at2"/>
<evidence type="ECO:0000259" key="1">
    <source>
        <dbReference type="Pfam" id="PF09851"/>
    </source>
</evidence>
<dbReference type="Proteomes" id="UP000001572">
    <property type="component" value="Chromosome"/>
</dbReference>
<organism evidence="2 3">
    <name type="scientific">Alkaliphilus metalliredigens (strain QYMF)</name>
    <dbReference type="NCBI Taxonomy" id="293826"/>
    <lineage>
        <taxon>Bacteria</taxon>
        <taxon>Bacillati</taxon>
        <taxon>Bacillota</taxon>
        <taxon>Clostridia</taxon>
        <taxon>Peptostreptococcales</taxon>
        <taxon>Natronincolaceae</taxon>
        <taxon>Alkaliphilus</taxon>
    </lineage>
</organism>
<dbReference type="AlphaFoldDB" id="A6TS17"/>
<dbReference type="InterPro" id="IPR018649">
    <property type="entry name" value="SHOCT"/>
</dbReference>
<sequence>MYIKREEVNKENEEKEEAYEELWRKYIDIKTKINIPNNANKVQYLKGTLDNLPRNNITCIWVEEDNLCFFPAKPPEPISNDREYLRKQVQKIKQFKIPIDKIEYYKTKGEIVRENKISGGGGGGYSIKGAVAGALLAGGAGAIIGSRKKNEAIKSEMIEHDNREMLMSYIDNTNSRRSVYFEYSDFETLKELLPEKEYTVVDAIQNQNILKKEMDKNKSATEKIRALKSLLDDGILTEEEYQEKKKELLAKI</sequence>
<dbReference type="Pfam" id="PF09851">
    <property type="entry name" value="SHOCT"/>
    <property type="match status" value="1"/>
</dbReference>
<keyword evidence="3" id="KW-1185">Reference proteome</keyword>
<proteinExistence type="predicted"/>
<evidence type="ECO:0000313" key="2">
    <source>
        <dbReference type="EMBL" id="ABR48985.1"/>
    </source>
</evidence>
<dbReference type="EMBL" id="CP000724">
    <property type="protein sequence ID" value="ABR48985.1"/>
    <property type="molecule type" value="Genomic_DNA"/>
</dbReference>